<dbReference type="GeneID" id="100208931"/>
<dbReference type="SMART" id="SM00165">
    <property type="entry name" value="UBA"/>
    <property type="match status" value="1"/>
</dbReference>
<gene>
    <name evidence="6 7" type="primary">LOC100208931</name>
</gene>
<name>A0ABM4B6I2_HYDVU</name>
<feature type="domain" description="UBA" evidence="4">
    <location>
        <begin position="2269"/>
        <end position="2309"/>
    </location>
</feature>
<dbReference type="CDD" id="cd23453">
    <property type="entry name" value="beta-trefoil_Ricin_VPS13D"/>
    <property type="match status" value="1"/>
</dbReference>
<sequence>MLQSLAVWLLKTYVGEYIENLNPDQLTIGYGGLELENLFLKKDLFKILQLPFSLLQGKIGKLKLVIPYSNPNTQPWIIKIEQLLLVVKLNGEVNNNVSFIEDEILKRKKLDQLDAQLKENLKSHNTESWWSSSWFPSLYSSISTKIVENLQLEITDVHIQYRDCINNEKFMFGLTISSLTAQSTNNEWMKLQSEASSVIKYKLVALTDLAIYFNDSHSDVTKCPNYILSPVSAEARIKRNSSKVHLSSKDGPRFNIKFMLEDLVFTLLEKQYRLCFDVIEEISRYFRAYGRAAERPKCQIRENGSAWWCYAINSSLVPIKEKYKRRTKVFITNRVKDINAYSKLYAQNLMNNPLTSKEKDELEIIEKRISLEELTLLRKYIFSKVEKNVQAKKSSTKLVVNKNETSSWSTWAMSFNPYWTSSQEKVDTPELASITQEEKLFLEELQETYSEEESLLKRDSFFAQIDFTLSSGSIILKNDSSGINNKEILNVRLDQLTFSSELRPKQHSWDWSAALRSFQVNNTNQSVFPALIWPKISKKVSYSDDLQSSCFLVIKFGQKKMHLSSSYRLSVVAQPLNIVYSADIISELKEFFVVHEKSKYKLSTTNMTSRLRNAVSSRIEEIKSATKSEFVNVVGDFAKGYTQVGNIWDIDLDIAAPQIILPLQNSGRLFHDADLQNQMVLVNLGKITFCNEHAHKEKKSHIDDCVADDDDEFLTPTSSPPSEVENEPNNDLVANLTTDEITSKFYNSYTLDLTMVQILVCDIKNNWSISQSSGFTSDHVLEEFSVCFSFKRRIIFSADPALPALILTGVLPQLLVHIDEKKLQILSGCANMLTNKSSSSLTQSETSTEVPKSLVNSDLPENLFNTDDLIVDSKLFVGNFTFKKLLLGLHSRGRCVAELQVSGVECSLVKRPFDLSISFIVSSVLLIDAMQTFGKEYELLVSSKVINKPADNKDVLIEISYHHINANCPSLGNNDTKAKSEASIIVNSLHVNGNLETIVELNNVINQVFPKEEKPVQKYNISYEEQENKSVDVSVPNVISNQLHISAEFYELNIVLFRTIILNGKKEPLKVAKISLNELELSTFVAEKQASGSIRSLIVNDLTNTSLPHKCIFNLGDKSSLIESETKAIQFHYQIMESNKKLNLQIASAYYLHNQQFLNEITLCSGDYKQYALNLAQSLQDAASDMAKTIVVRRRNASYARSTNELFQVDLDSSSHVKERNLLLDVCIQTPVVMFPNNDLGLELLIAYLGKINISNSYIPVKPVQEVDTDYAEVGDIDRLTVEIKKVNCSSLSISSETIDQIVSGHAKLSEVLHLCPQMQLLHNTDFFLKVDRYNGVSDKVQCLDVQAKVNSPLKLFLSVPIYKQILSTIAYSSKTSKDSLSPVPSNVMINELNENTSLKEEEIFDPVSVELTAKLQVPSLLIELHGELHGSSHEFVRIDLDAFDCFYSNVDPIPVMRITLQNCMIEDLLYLKQDKYKYLISSNQGRSFQQTFSSSCPTESELLNMKYFSKSLPSLTHSISYDDIYEGCDENKDVSLNRDGPLIFIEILFENSITNGKNKTVNVDICSLDIVINLQTWVILLDFFGIGVSEPPKPENSESLSHCHDELIEDLSIQTKIKINFNSLVVYLNKEQYPLAKASIFGMCLNTTMLDGNQDVSGSIDSVMLHDISPSSVVYKERMVTKGAKAIEFTFYRFGKPDPNLLRDCDMDLYISLSSIQYTHTQHFLSEVIAFCQHFVLLQEVLGRIRAVKMGSEVFAMQSRSARLRLKVITESPILILPRNSMSQDLLVANLGNIHVSNDFLYASNQSTNAFTFIATRYRSNAASSEFSLSNTDRLLDSIKINLTNMLIYSAKQVEGSSFIQQGSKMMSEPCTMNLKVERNLECAFGRQVPDLSISGTLSSVSINIDLSQFALVMGMLGENLGEQVAAFDAPSSVLKDPLKPAEFSSQLWTTMHIKLHLCNVSLELCPLFSFGNIPSREGASKKLAKFDLLDSTLQFESFSDNSKSVDLYSSDVLIHDLRTEHPFGILLPSSKGRKDYLQFEVHYLDTNDKSHVTFLCNQSRILLMFDFLLETYKFLSRKEEEQFKENFMGDISKISKTEAPSMDTTTMPIPNQLAVKKQFELKVNITESEIVVVEDVADPDTRTVILKTTAVFAYRPNHPSEKSVSCSLQSIEVFSCHLSKPEDSALSIVDPVAVLLELKSVNLKTSSSQSITIPVLEVQFQAPVYIKVSYYDIQMFLQIANSAKKQLSLAMEINDEEVKHSRHDFNKLDAKSLQRLQDMGFLREDCIEAMIFSNYDFNKAALWLTSNAHPPSYEEPKAQTISGYEIKASLISVILIDDCGNNDVPLLDLCLNELFLHYDLYLQKQGSMKCNIDANYYNTRVSAWEPFIESWKFNVHWSNCLEVNHPDKLSVKIDAPERLDMNLTCGFMEIVKKTSAMWSTCFFNDGTKKRAPFLPFLLRNETGCKLFFCIAKRSPSKERKFTRNDQSCELNENVFEVDCNKEVAFSFEKRTKLRHQNAQTVTVNQIKVQIAGMAPLEPITVDRVGMFFRKDLTNDNNQGIVYGVYVIFDIQLVNSQKVIIVKSALTIHNKLFVPVEVMVVLNHKQYNLTTLDAGVCYSVPLPMVTGDIYCRPLESNYEYQFCYESLAWRSVFTSDEKSSLYECLTVTELPKIFRFCALISCFRLPNSSNEFHEQPQHQITLVYHILLQNCLPFDLFYLLRGTAKKELIKPGETVPFQINDRSSSIDVEFTFENFQTSDSIKIPIDGVTFIQYARVYDSSMRLLMLNVLVSCKCDTVKISVIAPYCLINKTGIPLLFKREEDQDEVAGQFEEHEEARSLTPLLFSYFQRDQPNNCQMRVGKKYQSDLCTQPLWCKPFSLEKDYDHRTLYVRCGRDKPEKTFDVSINVVWGESVFAKTRIVSFVPRFQIDNQTEWVIIVAQKYLTLNDSNEIHPDMIQCYPGAVSIFHWPRSDLDQIVCLRIENEDVCAWSGGFGMTTETSYHLNLFFPKKQYSYTIHADIALQSGTYRCILSNGARFPSPYIIVNKTDVTLMYWQAHLSNINLHSFIKAHDSKPYVLHDPLMPPLLTLSVYQETSETYNLRQSGRNLNKLYYQNAIFIAFSHTFNGCTIHKHGGNKQNLVLDVIDGRFVVLAEKAEHKRSQLWRMSAEGRLIHFVSSPKDKTKFTTNCLVLDVEEVVHEGLKLLRLVLNPSNENRNNTQTWFFESNMLVCCLQGNAVQPYGCLANKSIAILGPKPRGDHEELLSKCCITRQKLRPGSGILSVTVHTYGPTQVIEIIDSEQEADDDTWQVVEKSHSNFYSVNRQPSTEIIMSLVGGFGISVINFGPEELLFISLSQIEFLYDFSSFIQTLDIKIGILQIDNQLFGGQFPVAVFASPTKSKLNSIKESDLKVFIRVETVAEYDLTIVKELNINICKLDFQFDDRLILKVIQAYQSLSATDKKKSSPLLNAGTCCMEKPTTNFAQKIFFESITINQGDLSMSLFVTGKIDDDLLKLKKYIGYPFVSFEDAVITFNTFKKVNIFETKSGFIQSLALFYKDTLVNQAAVLLGSLDILGNPLGLIQDFSSGMEGFLKKGNVGGLFVNVAHGFSDSAAKMTGVLADGLWSASMDDKFHESRDSLRVARSSSSSTHFSAGLKGLGMGVIGGLTSMVTQPIEGASKKGVSGFFAGLGKGLVGTVAKPIAGVLDLASGTAAAVRMTTKAVKPSPPARRLKRNCYGPGGVLGKFSRNASEGQEVLLKFNDGDTTEMYFAMEPVRPSSDKFKALLTNKGIYFVKSGPACPENIVLHVEYSCCRDCNYYYEGRQHYIEIFLVRHNAVLRDPSHEDRLVILCEGEKIAQKIGQKISYLKSIYNESLTAIKKRDESLFSDFF</sequence>
<dbReference type="InterPro" id="IPR009060">
    <property type="entry name" value="UBA-like_sf"/>
</dbReference>
<dbReference type="InterPro" id="IPR056747">
    <property type="entry name" value="VPS13-like_M"/>
</dbReference>
<dbReference type="RefSeq" id="XP_065644458.1">
    <property type="nucleotide sequence ID" value="XM_065788386.1"/>
</dbReference>
<dbReference type="InterPro" id="IPR026847">
    <property type="entry name" value="VPS13"/>
</dbReference>
<dbReference type="PANTHER" id="PTHR16166:SF141">
    <property type="entry name" value="INTERMEMBRANE LIPID TRANSFER PROTEIN VPS13D"/>
    <property type="match status" value="1"/>
</dbReference>
<organism evidence="5 6">
    <name type="scientific">Hydra vulgaris</name>
    <name type="common">Hydra</name>
    <name type="synonym">Hydra attenuata</name>
    <dbReference type="NCBI Taxonomy" id="6087"/>
    <lineage>
        <taxon>Eukaryota</taxon>
        <taxon>Metazoa</taxon>
        <taxon>Cnidaria</taxon>
        <taxon>Hydrozoa</taxon>
        <taxon>Hydroidolina</taxon>
        <taxon>Anthoathecata</taxon>
        <taxon>Aplanulata</taxon>
        <taxon>Hydridae</taxon>
        <taxon>Hydra</taxon>
    </lineage>
</organism>
<evidence type="ECO:0000256" key="3">
    <source>
        <dbReference type="ARBA" id="ARBA00023055"/>
    </source>
</evidence>
<dbReference type="CDD" id="cd14306">
    <property type="entry name" value="UBA_VP13D"/>
    <property type="match status" value="1"/>
</dbReference>
<evidence type="ECO:0000313" key="6">
    <source>
        <dbReference type="RefSeq" id="XP_065644457.1"/>
    </source>
</evidence>
<dbReference type="Pfam" id="PF25036">
    <property type="entry name" value="VPS13_VAB"/>
    <property type="match status" value="1"/>
</dbReference>
<reference evidence="5 6" key="1">
    <citation type="submission" date="2025-05" db="UniProtKB">
        <authorList>
            <consortium name="RefSeq"/>
        </authorList>
    </citation>
    <scope>NUCLEOTIDE SEQUENCE [LARGE SCALE GENOMIC DNA]</scope>
</reference>
<evidence type="ECO:0000256" key="1">
    <source>
        <dbReference type="ARBA" id="ARBA00006545"/>
    </source>
</evidence>
<evidence type="ECO:0000313" key="7">
    <source>
        <dbReference type="RefSeq" id="XP_065644458.1"/>
    </source>
</evidence>
<dbReference type="Gene3D" id="1.10.8.10">
    <property type="entry name" value="DNA helicase RuvA subunit, C-terminal domain"/>
    <property type="match status" value="1"/>
</dbReference>
<dbReference type="RefSeq" id="XP_065644457.1">
    <property type="nucleotide sequence ID" value="XM_065788385.1"/>
</dbReference>
<dbReference type="Proteomes" id="UP001652625">
    <property type="component" value="Chromosome 01"/>
</dbReference>
<keyword evidence="3" id="KW-0445">Lipid transport</keyword>
<dbReference type="InterPro" id="IPR009543">
    <property type="entry name" value="VPS13_VAB"/>
</dbReference>
<evidence type="ECO:0000259" key="4">
    <source>
        <dbReference type="PROSITE" id="PS50030"/>
    </source>
</evidence>
<dbReference type="Pfam" id="PF25033">
    <property type="entry name" value="VPS13_M"/>
    <property type="match status" value="1"/>
</dbReference>
<evidence type="ECO:0000256" key="2">
    <source>
        <dbReference type="ARBA" id="ARBA00022448"/>
    </source>
</evidence>
<dbReference type="InterPro" id="IPR026854">
    <property type="entry name" value="VPS13_N"/>
</dbReference>
<dbReference type="PANTHER" id="PTHR16166">
    <property type="entry name" value="VACUOLAR PROTEIN SORTING-ASSOCIATED PROTEIN VPS13"/>
    <property type="match status" value="1"/>
</dbReference>
<keyword evidence="5" id="KW-1185">Reference proteome</keyword>
<evidence type="ECO:0000313" key="5">
    <source>
        <dbReference type="Proteomes" id="UP001652625"/>
    </source>
</evidence>
<dbReference type="SUPFAM" id="SSF46934">
    <property type="entry name" value="UBA-like"/>
    <property type="match status" value="1"/>
</dbReference>
<comment type="similarity">
    <text evidence="1">Belongs to the VPS13 family.</text>
</comment>
<protein>
    <submittedName>
        <fullName evidence="6 7">Intermembrane lipid transfer protein VPS13D isoform X5</fullName>
    </submittedName>
</protein>
<dbReference type="Pfam" id="PF12624">
    <property type="entry name" value="VPS13_N"/>
    <property type="match status" value="1"/>
</dbReference>
<keyword evidence="2" id="KW-0813">Transport</keyword>
<proteinExistence type="inferred from homology"/>
<accession>A0ABM4B6I2</accession>
<dbReference type="PROSITE" id="PS50030">
    <property type="entry name" value="UBA"/>
    <property type="match status" value="1"/>
</dbReference>
<dbReference type="InterPro" id="IPR015940">
    <property type="entry name" value="UBA"/>
</dbReference>
<dbReference type="InterPro" id="IPR041969">
    <property type="entry name" value="VP13D_UBA"/>
</dbReference>